<dbReference type="SUPFAM" id="SSF52047">
    <property type="entry name" value="RNI-like"/>
    <property type="match status" value="1"/>
</dbReference>
<dbReference type="Proteomes" id="UP000663760">
    <property type="component" value="Chromosome 4"/>
</dbReference>
<dbReference type="InterPro" id="IPR036047">
    <property type="entry name" value="F-box-like_dom_sf"/>
</dbReference>
<dbReference type="SUPFAM" id="SSF81383">
    <property type="entry name" value="F-box domain"/>
    <property type="match status" value="1"/>
</dbReference>
<proteinExistence type="predicted"/>
<sequence>MNSAPDAIVHYVLSRMSNARDLASCTCVSRRWKETVPYVPALYFPRNAFEGMPLSHADAVIGRMISQSLRLEDLVIYCPFSAAVLSSWISLKAPSLRRLELRVDSLVEKGGGSAVASSGRLDCISSARGLESLKLWGVCLTASPNWSPFLNLRTMEIVGAAFRDLALSETIQACPNLTHLALLGCDGVGSLSIDLQLLEKCRLDFLGPRSRTLSVSSPKLHALEIQGFSWVLLKHTHFLQSLSISKTAGKVEMVEMEKLPVLQFLSLRGVQWSWNAVSSVLHCASEVRHLVMKIEFSGDFDRLQPFPPVDLVQFFNAHQKLRVFEIHGAMFAALCQKDSLQSLDSRFGIPWLEEVVITVRSPLNAEQKLSTLESLVKHSPRLRRMIIRISQMKNCNEMADDFFEDICRFRGMNSKKVYIE</sequence>
<organism evidence="1 2">
    <name type="scientific">Spirodela intermedia</name>
    <name type="common">Intermediate duckweed</name>
    <dbReference type="NCBI Taxonomy" id="51605"/>
    <lineage>
        <taxon>Eukaryota</taxon>
        <taxon>Viridiplantae</taxon>
        <taxon>Streptophyta</taxon>
        <taxon>Embryophyta</taxon>
        <taxon>Tracheophyta</taxon>
        <taxon>Spermatophyta</taxon>
        <taxon>Magnoliopsida</taxon>
        <taxon>Liliopsida</taxon>
        <taxon>Araceae</taxon>
        <taxon>Lemnoideae</taxon>
        <taxon>Spirodela</taxon>
    </lineage>
</organism>
<evidence type="ECO:0000313" key="1">
    <source>
        <dbReference type="EMBL" id="CAA7395182.1"/>
    </source>
</evidence>
<evidence type="ECO:0000313" key="2">
    <source>
        <dbReference type="Proteomes" id="UP000663760"/>
    </source>
</evidence>
<gene>
    <name evidence="1" type="ORF">SI8410_04005843</name>
</gene>
<dbReference type="Gene3D" id="3.80.10.10">
    <property type="entry name" value="Ribonuclease Inhibitor"/>
    <property type="match status" value="1"/>
</dbReference>
<dbReference type="OrthoDB" id="9973021at2759"/>
<accession>A0A7I8KCH2</accession>
<dbReference type="InterPro" id="IPR053772">
    <property type="entry name" value="At1g61320/At1g61330-like"/>
</dbReference>
<name>A0A7I8KCH2_SPIIN</name>
<dbReference type="AlphaFoldDB" id="A0A7I8KCH2"/>
<reference evidence="1" key="1">
    <citation type="submission" date="2020-02" db="EMBL/GenBank/DDBJ databases">
        <authorList>
            <person name="Scholz U."/>
            <person name="Mascher M."/>
            <person name="Fiebig A."/>
        </authorList>
    </citation>
    <scope>NUCLEOTIDE SEQUENCE</scope>
</reference>
<dbReference type="CDD" id="cd09917">
    <property type="entry name" value="F-box_SF"/>
    <property type="match status" value="1"/>
</dbReference>
<keyword evidence="2" id="KW-1185">Reference proteome</keyword>
<protein>
    <submittedName>
        <fullName evidence="1">Uncharacterized protein</fullName>
    </submittedName>
</protein>
<dbReference type="EMBL" id="LR746267">
    <property type="protein sequence ID" value="CAA7395182.1"/>
    <property type="molecule type" value="Genomic_DNA"/>
</dbReference>
<dbReference type="PANTHER" id="PTHR34145">
    <property type="entry name" value="OS02G0105600 PROTEIN"/>
    <property type="match status" value="1"/>
</dbReference>
<dbReference type="InterPro" id="IPR032675">
    <property type="entry name" value="LRR_dom_sf"/>
</dbReference>
<dbReference type="PANTHER" id="PTHR34145:SF28">
    <property type="entry name" value="F-BOX DOMAIN-CONTAINING PROTEIN"/>
    <property type="match status" value="1"/>
</dbReference>